<sequence length="106" mass="11117">MAQATSNTSSPPTNDTNTSAPPTNNTNTSAPPVNDTNDTNGTTTNDPPLAWGVSWGVSWELTSTTRAATSTPERPLGWVEPVITSRKKSFCEKLGDVSADMGCTAM</sequence>
<accession>A0A517LH61</accession>
<evidence type="ECO:0000256" key="1">
    <source>
        <dbReference type="SAM" id="MobiDB-lite"/>
    </source>
</evidence>
<dbReference type="AlphaFoldDB" id="A0A517LH61"/>
<protein>
    <submittedName>
        <fullName evidence="2">Uncharacterized protein</fullName>
    </submittedName>
</protein>
<proteinExistence type="predicted"/>
<gene>
    <name evidence="2" type="ORF">FKW77_005141</name>
</gene>
<organism evidence="2 3">
    <name type="scientific">Venturia effusa</name>
    <dbReference type="NCBI Taxonomy" id="50376"/>
    <lineage>
        <taxon>Eukaryota</taxon>
        <taxon>Fungi</taxon>
        <taxon>Dikarya</taxon>
        <taxon>Ascomycota</taxon>
        <taxon>Pezizomycotina</taxon>
        <taxon>Dothideomycetes</taxon>
        <taxon>Pleosporomycetidae</taxon>
        <taxon>Venturiales</taxon>
        <taxon>Venturiaceae</taxon>
        <taxon>Venturia</taxon>
    </lineage>
</organism>
<reference evidence="2 3" key="1">
    <citation type="submission" date="2019-07" db="EMBL/GenBank/DDBJ databases">
        <title>Finished genome of Venturia effusa.</title>
        <authorList>
            <person name="Young C.A."/>
            <person name="Cox M.P."/>
            <person name="Ganley A.R.D."/>
            <person name="David W.J."/>
        </authorList>
    </citation>
    <scope>NUCLEOTIDE SEQUENCE [LARGE SCALE GENOMIC DNA]</scope>
    <source>
        <strain evidence="3">albino</strain>
    </source>
</reference>
<dbReference type="Proteomes" id="UP000316270">
    <property type="component" value="Chromosome 12"/>
</dbReference>
<name>A0A517LH61_9PEZI</name>
<keyword evidence="3" id="KW-1185">Reference proteome</keyword>
<feature type="region of interest" description="Disordered" evidence="1">
    <location>
        <begin position="1"/>
        <end position="51"/>
    </location>
</feature>
<dbReference type="EMBL" id="CP042196">
    <property type="protein sequence ID" value="QDS74974.1"/>
    <property type="molecule type" value="Genomic_DNA"/>
</dbReference>
<evidence type="ECO:0000313" key="2">
    <source>
        <dbReference type="EMBL" id="QDS74974.1"/>
    </source>
</evidence>
<evidence type="ECO:0000313" key="3">
    <source>
        <dbReference type="Proteomes" id="UP000316270"/>
    </source>
</evidence>
<feature type="compositionally biased region" description="Low complexity" evidence="1">
    <location>
        <begin position="1"/>
        <end position="48"/>
    </location>
</feature>